<keyword evidence="3" id="KW-0325">Glycoprotein</keyword>
<evidence type="ECO:0000256" key="1">
    <source>
        <dbReference type="ARBA" id="ARBA00022737"/>
    </source>
</evidence>
<evidence type="ECO:0000256" key="4">
    <source>
        <dbReference type="ARBA" id="ARBA00023319"/>
    </source>
</evidence>
<dbReference type="InterPro" id="IPR050412">
    <property type="entry name" value="Ig-like_Receptors_ImmuneReg"/>
</dbReference>
<dbReference type="OrthoDB" id="9428383at2759"/>
<reference evidence="5 6" key="1">
    <citation type="submission" date="2019-09" db="EMBL/GenBank/DDBJ databases">
        <title>Bird 10,000 Genomes (B10K) Project - Family phase.</title>
        <authorList>
            <person name="Zhang G."/>
        </authorList>
    </citation>
    <scope>NUCLEOTIDE SEQUENCE [LARGE SCALE GENOMIC DNA]</scope>
    <source>
        <strain evidence="5">B10K-DU-001-39</strain>
        <tissue evidence="5">Muscle</tissue>
    </source>
</reference>
<dbReference type="EMBL" id="VXAV01005852">
    <property type="protein sequence ID" value="NXL89178.1"/>
    <property type="molecule type" value="Genomic_DNA"/>
</dbReference>
<protein>
    <submittedName>
        <fullName evidence="5">IGSF1 protein</fullName>
    </submittedName>
</protein>
<dbReference type="Proteomes" id="UP000562322">
    <property type="component" value="Unassembled WGS sequence"/>
</dbReference>
<dbReference type="InterPro" id="IPR036179">
    <property type="entry name" value="Ig-like_dom_sf"/>
</dbReference>
<accession>A0A7L0WDD4</accession>
<sequence length="141" mass="14998">QSDPVELVVTDCSLPPSSISLSSEGLVGTGTNVTIWCQSTYTATFFLHKEGCLSPVQREGTNSGDTTTTFTLSGVTPNDTSTYSCSYRPKIYTYASSPIGDSLTLEVTLPPAPSGRSKSPIWVRSVPSVTHGWLCPHIPSP</sequence>
<feature type="non-terminal residue" evidence="5">
    <location>
        <position position="141"/>
    </location>
</feature>
<dbReference type="GO" id="GO:0002764">
    <property type="term" value="P:immune response-regulating signaling pathway"/>
    <property type="evidence" value="ECO:0007669"/>
    <property type="project" value="TreeGrafter"/>
</dbReference>
<feature type="non-terminal residue" evidence="5">
    <location>
        <position position="1"/>
    </location>
</feature>
<evidence type="ECO:0000313" key="6">
    <source>
        <dbReference type="Proteomes" id="UP000562322"/>
    </source>
</evidence>
<organism evidence="5 6">
    <name type="scientific">Alectura lathami</name>
    <name type="common">Australian brush turkey</name>
    <dbReference type="NCBI Taxonomy" id="81907"/>
    <lineage>
        <taxon>Eukaryota</taxon>
        <taxon>Metazoa</taxon>
        <taxon>Chordata</taxon>
        <taxon>Craniata</taxon>
        <taxon>Vertebrata</taxon>
        <taxon>Euteleostomi</taxon>
        <taxon>Archelosauria</taxon>
        <taxon>Archosauria</taxon>
        <taxon>Dinosauria</taxon>
        <taxon>Saurischia</taxon>
        <taxon>Theropoda</taxon>
        <taxon>Coelurosauria</taxon>
        <taxon>Aves</taxon>
        <taxon>Neognathae</taxon>
        <taxon>Galloanserae</taxon>
        <taxon>Galliformes</taxon>
        <taxon>Megapodiidae</taxon>
        <taxon>Alectura</taxon>
    </lineage>
</organism>
<dbReference type="Gene3D" id="2.60.40.10">
    <property type="entry name" value="Immunoglobulins"/>
    <property type="match status" value="1"/>
</dbReference>
<keyword evidence="4" id="KW-0393">Immunoglobulin domain</keyword>
<dbReference type="InterPro" id="IPR013783">
    <property type="entry name" value="Ig-like_fold"/>
</dbReference>
<evidence type="ECO:0000256" key="2">
    <source>
        <dbReference type="ARBA" id="ARBA00023157"/>
    </source>
</evidence>
<keyword evidence="6" id="KW-1185">Reference proteome</keyword>
<evidence type="ECO:0000256" key="3">
    <source>
        <dbReference type="ARBA" id="ARBA00023180"/>
    </source>
</evidence>
<evidence type="ECO:0000313" key="5">
    <source>
        <dbReference type="EMBL" id="NXL89178.1"/>
    </source>
</evidence>
<dbReference type="SUPFAM" id="SSF48726">
    <property type="entry name" value="Immunoglobulin"/>
    <property type="match status" value="1"/>
</dbReference>
<name>A0A7L0WDD4_ALELA</name>
<gene>
    <name evidence="5" type="primary">Igsf1</name>
    <name evidence="5" type="ORF">ALELAT_R04392</name>
</gene>
<dbReference type="PANTHER" id="PTHR11738:SF186">
    <property type="entry name" value="OSTEOCLAST-ASSOCIATED IMMUNOGLOBULIN-LIKE RECEPTOR"/>
    <property type="match status" value="1"/>
</dbReference>
<comment type="caution">
    <text evidence="5">The sequence shown here is derived from an EMBL/GenBank/DDBJ whole genome shotgun (WGS) entry which is preliminary data.</text>
</comment>
<dbReference type="AlphaFoldDB" id="A0A7L0WDD4"/>
<dbReference type="PANTHER" id="PTHR11738">
    <property type="entry name" value="MHC CLASS I NK CELL RECEPTOR"/>
    <property type="match status" value="1"/>
</dbReference>
<keyword evidence="2" id="KW-1015">Disulfide bond</keyword>
<proteinExistence type="predicted"/>
<keyword evidence="1" id="KW-0677">Repeat</keyword>
<dbReference type="FunFam" id="2.60.40.10:FF:000033">
    <property type="entry name" value="Killer cell immunoglobulin-like receptor"/>
    <property type="match status" value="1"/>
</dbReference>